<dbReference type="PANTHER" id="PTHR19317">
    <property type="entry name" value="PRENYLATED RAB ACCEPTOR 1-RELATED"/>
    <property type="match status" value="1"/>
</dbReference>
<comment type="function">
    <text evidence="1 7">May be involved in both secretory and endocytic intracellular trafficking in the endosomal/prevacuolar compartments.</text>
</comment>
<organism evidence="8 9">
    <name type="scientific">Protea cynaroides</name>
    <dbReference type="NCBI Taxonomy" id="273540"/>
    <lineage>
        <taxon>Eukaryota</taxon>
        <taxon>Viridiplantae</taxon>
        <taxon>Streptophyta</taxon>
        <taxon>Embryophyta</taxon>
        <taxon>Tracheophyta</taxon>
        <taxon>Spermatophyta</taxon>
        <taxon>Magnoliopsida</taxon>
        <taxon>Proteales</taxon>
        <taxon>Proteaceae</taxon>
        <taxon>Protea</taxon>
    </lineage>
</organism>
<comment type="subcellular location">
    <subcellularLocation>
        <location evidence="2 7">Membrane</location>
        <topology evidence="2 7">Multi-pass membrane protein</topology>
    </subcellularLocation>
</comment>
<proteinExistence type="inferred from homology"/>
<evidence type="ECO:0000313" key="8">
    <source>
        <dbReference type="EMBL" id="KAJ4952713.1"/>
    </source>
</evidence>
<evidence type="ECO:0000256" key="6">
    <source>
        <dbReference type="ARBA" id="ARBA00023136"/>
    </source>
</evidence>
<evidence type="ECO:0000313" key="9">
    <source>
        <dbReference type="Proteomes" id="UP001141806"/>
    </source>
</evidence>
<keyword evidence="4 7" id="KW-0812">Transmembrane</keyword>
<comment type="caution">
    <text evidence="8">The sequence shown here is derived from an EMBL/GenBank/DDBJ whole genome shotgun (WGS) entry which is preliminary data.</text>
</comment>
<comment type="similarity">
    <text evidence="3 7">Belongs to the PRA1 family.</text>
</comment>
<feature type="transmembrane region" description="Helical" evidence="7">
    <location>
        <begin position="64"/>
        <end position="83"/>
    </location>
</feature>
<dbReference type="AlphaFoldDB" id="A0A9Q0JWC9"/>
<dbReference type="OrthoDB" id="63113at2759"/>
<accession>A0A9Q0JWC9</accession>
<evidence type="ECO:0000256" key="4">
    <source>
        <dbReference type="ARBA" id="ARBA00022692"/>
    </source>
</evidence>
<evidence type="ECO:0000256" key="2">
    <source>
        <dbReference type="ARBA" id="ARBA00004141"/>
    </source>
</evidence>
<protein>
    <recommendedName>
        <fullName evidence="7">PRA1 family protein</fullName>
    </recommendedName>
</protein>
<feature type="transmembrane region" description="Helical" evidence="7">
    <location>
        <begin position="117"/>
        <end position="137"/>
    </location>
</feature>
<feature type="transmembrane region" description="Helical" evidence="7">
    <location>
        <begin position="143"/>
        <end position="160"/>
    </location>
</feature>
<dbReference type="GO" id="GO:0016192">
    <property type="term" value="P:vesicle-mediated transport"/>
    <property type="evidence" value="ECO:0007669"/>
    <property type="project" value="TreeGrafter"/>
</dbReference>
<dbReference type="EMBL" id="JAMYWD010000012">
    <property type="protein sequence ID" value="KAJ4952713.1"/>
    <property type="molecule type" value="Genomic_DNA"/>
</dbReference>
<dbReference type="InterPro" id="IPR004895">
    <property type="entry name" value="Prenylated_rab_accept_PRA1"/>
</dbReference>
<dbReference type="GO" id="GO:0016020">
    <property type="term" value="C:membrane"/>
    <property type="evidence" value="ECO:0007669"/>
    <property type="project" value="UniProtKB-SubCell"/>
</dbReference>
<dbReference type="GO" id="GO:0005794">
    <property type="term" value="C:Golgi apparatus"/>
    <property type="evidence" value="ECO:0007669"/>
    <property type="project" value="TreeGrafter"/>
</dbReference>
<keyword evidence="9" id="KW-1185">Reference proteome</keyword>
<evidence type="ECO:0000256" key="7">
    <source>
        <dbReference type="RuleBase" id="RU363107"/>
    </source>
</evidence>
<evidence type="ECO:0000256" key="3">
    <source>
        <dbReference type="ARBA" id="ARBA00006483"/>
    </source>
</evidence>
<keyword evidence="6 7" id="KW-0472">Membrane</keyword>
<dbReference type="PANTHER" id="PTHR19317:SF2">
    <property type="entry name" value="PRA1 FAMILY PROTEIN F2"/>
    <property type="match status" value="1"/>
</dbReference>
<feature type="transmembrane region" description="Helical" evidence="7">
    <location>
        <begin position="89"/>
        <end position="105"/>
    </location>
</feature>
<keyword evidence="7" id="KW-0813">Transport</keyword>
<dbReference type="Pfam" id="PF03208">
    <property type="entry name" value="PRA1"/>
    <property type="match status" value="1"/>
</dbReference>
<dbReference type="Proteomes" id="UP001141806">
    <property type="component" value="Unassembled WGS sequence"/>
</dbReference>
<dbReference type="GO" id="GO:0005783">
    <property type="term" value="C:endoplasmic reticulum"/>
    <property type="evidence" value="ECO:0007669"/>
    <property type="project" value="TreeGrafter"/>
</dbReference>
<evidence type="ECO:0000256" key="5">
    <source>
        <dbReference type="ARBA" id="ARBA00022989"/>
    </source>
</evidence>
<sequence length="190" mass="21514">MTTYGTIPTESPGTSRVEFVSRAKEHIKLGLATRRPWMEMILLQALRVPSSVSDAFARFKTNVAYFRMNYTIIVLLIVFLSLLWHPISLIVFVIMMAAWLFLYFMRDEPLMIFNRTIDDRIVLIVLSVLTLIFLLLTRATLNIIVSLLIGLAVVLLHAVFRKTDDLFMDEEAMSSGGNGVTRPLTASTSI</sequence>
<gene>
    <name evidence="8" type="ORF">NE237_029545</name>
</gene>
<evidence type="ECO:0000256" key="1">
    <source>
        <dbReference type="ARBA" id="ARBA00002501"/>
    </source>
</evidence>
<keyword evidence="5 7" id="KW-1133">Transmembrane helix</keyword>
<reference evidence="8" key="1">
    <citation type="journal article" date="2023" name="Plant J.">
        <title>The genome of the king protea, Protea cynaroides.</title>
        <authorList>
            <person name="Chang J."/>
            <person name="Duong T.A."/>
            <person name="Schoeman C."/>
            <person name="Ma X."/>
            <person name="Roodt D."/>
            <person name="Barker N."/>
            <person name="Li Z."/>
            <person name="Van de Peer Y."/>
            <person name="Mizrachi E."/>
        </authorList>
    </citation>
    <scope>NUCLEOTIDE SEQUENCE</scope>
    <source>
        <tissue evidence="8">Young leaves</tissue>
    </source>
</reference>
<name>A0A9Q0JWC9_9MAGN</name>